<dbReference type="InterPro" id="IPR008144">
    <property type="entry name" value="Guanylate_kin-like_dom"/>
</dbReference>
<dbReference type="InterPro" id="IPR001452">
    <property type="entry name" value="SH3_domain"/>
</dbReference>
<feature type="domain" description="SH3" evidence="5">
    <location>
        <begin position="229"/>
        <end position="299"/>
    </location>
</feature>
<sequence length="576" mass="65380">MPVTLPLKTQQYIDPDALTLVTSLPALGSDHGASDNDLGFLRRFFRNQGTQTLMKVYKKLYMVECRRITPLTRAAVGIAARVYSNIRGFTQNAQVCELLQIMAKPHFQAMLYSHDKIACKEFGSIPLPGPSPGEEEVVKVVQLIKSNEPLGATLQYNEETGGLEIARILRGGAADRSGLLHVGDEVHEVAGVSVYGKSPDEVVQMLNLMTGPISLKLVSQEAKSIPFPESKMRVRAFFDYDPTQDMLNPCPEAGLAFSRGDILHVVSQEDPWWWQARKEGEINAKVGLIPAKQLQERTEILRRTMSDEDIPNSGSRSNSRHSSPCRISPKIARSKRVRKTMYQAHQSGDFDTEDIPTYEEVELLEQTPGKCRPLVLVGPQGVGRNELKRRLMALTPNKYEEVVPCWCIWHHHQCYRIHTNQCNQMKNYNVVYNFRFIEFGEYKGNLYGTSMSSIKDVINSGKVCLLSPHTQAIKFLRNPEIKPYIIYIRPPQIDVLRETRRNQRAMQTLEGGHTRLFTEGDFEEMIATGCRIEEKYGHLFDAVIVNSDLIVASKEFVKVIERLEKQPQWVPITWVH</sequence>
<dbReference type="PROSITE" id="PS50106">
    <property type="entry name" value="PDZ"/>
    <property type="match status" value="1"/>
</dbReference>
<feature type="region of interest" description="Disordered" evidence="4">
    <location>
        <begin position="303"/>
        <end position="329"/>
    </location>
</feature>
<dbReference type="SUPFAM" id="SSF101288">
    <property type="entry name" value="L27 domain"/>
    <property type="match status" value="1"/>
</dbReference>
<dbReference type="SMART" id="SM00228">
    <property type="entry name" value="PDZ"/>
    <property type="match status" value="1"/>
</dbReference>
<dbReference type="PROSITE" id="PS50052">
    <property type="entry name" value="GUANYLATE_KINASE_2"/>
    <property type="match status" value="1"/>
</dbReference>
<comment type="caution">
    <text evidence="8">The sequence shown here is derived from an EMBL/GenBank/DDBJ whole genome shotgun (WGS) entry which is preliminary data.</text>
</comment>
<dbReference type="PROSITE" id="PS50002">
    <property type="entry name" value="SH3"/>
    <property type="match status" value="1"/>
</dbReference>
<dbReference type="Pfam" id="PF02828">
    <property type="entry name" value="L27"/>
    <property type="match status" value="1"/>
</dbReference>
<dbReference type="SMART" id="SM00569">
    <property type="entry name" value="L27"/>
    <property type="match status" value="2"/>
</dbReference>
<dbReference type="Gene3D" id="3.40.50.300">
    <property type="entry name" value="P-loop containing nucleotide triphosphate hydrolases"/>
    <property type="match status" value="1"/>
</dbReference>
<dbReference type="InterPro" id="IPR001478">
    <property type="entry name" value="PDZ"/>
</dbReference>
<keyword evidence="9" id="KW-1185">Reference proteome</keyword>
<dbReference type="InterPro" id="IPR036028">
    <property type="entry name" value="SH3-like_dom_sf"/>
</dbReference>
<evidence type="ECO:0000256" key="4">
    <source>
        <dbReference type="SAM" id="MobiDB-lite"/>
    </source>
</evidence>
<dbReference type="InterPro" id="IPR027417">
    <property type="entry name" value="P-loop_NTPase"/>
</dbReference>
<dbReference type="Gene3D" id="2.30.30.40">
    <property type="entry name" value="SH3 Domains"/>
    <property type="match status" value="1"/>
</dbReference>
<reference evidence="8 9" key="1">
    <citation type="submission" date="2024-11" db="EMBL/GenBank/DDBJ databases">
        <title>Chromosome-level genome assembly of the freshwater bivalve Anodonta woodiana.</title>
        <authorList>
            <person name="Chen X."/>
        </authorList>
    </citation>
    <scope>NUCLEOTIDE SEQUENCE [LARGE SCALE GENOMIC DNA]</scope>
    <source>
        <strain evidence="8">MN2024</strain>
        <tissue evidence="8">Gills</tissue>
    </source>
</reference>
<evidence type="ECO:0000259" key="6">
    <source>
        <dbReference type="PROSITE" id="PS50052"/>
    </source>
</evidence>
<dbReference type="InterPro" id="IPR036034">
    <property type="entry name" value="PDZ_sf"/>
</dbReference>
<evidence type="ECO:0000313" key="8">
    <source>
        <dbReference type="EMBL" id="KAL3855882.1"/>
    </source>
</evidence>
<evidence type="ECO:0000256" key="2">
    <source>
        <dbReference type="ARBA" id="ARBA00022443"/>
    </source>
</evidence>
<organism evidence="8 9">
    <name type="scientific">Sinanodonta woodiana</name>
    <name type="common">Chinese pond mussel</name>
    <name type="synonym">Anodonta woodiana</name>
    <dbReference type="NCBI Taxonomy" id="1069815"/>
    <lineage>
        <taxon>Eukaryota</taxon>
        <taxon>Metazoa</taxon>
        <taxon>Spiralia</taxon>
        <taxon>Lophotrochozoa</taxon>
        <taxon>Mollusca</taxon>
        <taxon>Bivalvia</taxon>
        <taxon>Autobranchia</taxon>
        <taxon>Heteroconchia</taxon>
        <taxon>Palaeoheterodonta</taxon>
        <taxon>Unionida</taxon>
        <taxon>Unionoidea</taxon>
        <taxon>Unionidae</taxon>
        <taxon>Unioninae</taxon>
        <taxon>Sinanodonta</taxon>
    </lineage>
</organism>
<dbReference type="InterPro" id="IPR004172">
    <property type="entry name" value="L27_dom"/>
</dbReference>
<dbReference type="PANTHER" id="PTHR23122">
    <property type="entry name" value="MEMBRANE-ASSOCIATED GUANYLATE KINASE MAGUK"/>
    <property type="match status" value="1"/>
</dbReference>
<dbReference type="Pfam" id="PF00595">
    <property type="entry name" value="PDZ"/>
    <property type="match status" value="1"/>
</dbReference>
<dbReference type="AlphaFoldDB" id="A0ABD3V2V6"/>
<dbReference type="SMART" id="SM00072">
    <property type="entry name" value="GuKc"/>
    <property type="match status" value="1"/>
</dbReference>
<feature type="domain" description="Guanylate kinase-like" evidence="6">
    <location>
        <begin position="371"/>
        <end position="561"/>
    </location>
</feature>
<dbReference type="SUPFAM" id="SSF50044">
    <property type="entry name" value="SH3-domain"/>
    <property type="match status" value="1"/>
</dbReference>
<evidence type="ECO:0000259" key="7">
    <source>
        <dbReference type="PROSITE" id="PS50106"/>
    </source>
</evidence>
<name>A0ABD3V2V6_SINWO</name>
<dbReference type="CDD" id="cd11862">
    <property type="entry name" value="SH3_MPP"/>
    <property type="match status" value="1"/>
</dbReference>
<feature type="domain" description="PDZ" evidence="7">
    <location>
        <begin position="140"/>
        <end position="221"/>
    </location>
</feature>
<dbReference type="Gene3D" id="1.10.287.650">
    <property type="entry name" value="L27 domain"/>
    <property type="match status" value="1"/>
</dbReference>
<evidence type="ECO:0000256" key="3">
    <source>
        <dbReference type="PROSITE-ProRule" id="PRU00192"/>
    </source>
</evidence>
<dbReference type="InterPro" id="IPR036892">
    <property type="entry name" value="L27_dom_sf"/>
</dbReference>
<accession>A0ABD3V2V6</accession>
<gene>
    <name evidence="8" type="ORF">ACJMK2_015079</name>
</gene>
<dbReference type="SMART" id="SM00326">
    <property type="entry name" value="SH3"/>
    <property type="match status" value="1"/>
</dbReference>
<dbReference type="InterPro" id="IPR014775">
    <property type="entry name" value="L27_C"/>
</dbReference>
<evidence type="ECO:0008006" key="10">
    <source>
        <dbReference type="Google" id="ProtNLM"/>
    </source>
</evidence>
<dbReference type="SUPFAM" id="SSF50156">
    <property type="entry name" value="PDZ domain-like"/>
    <property type="match status" value="1"/>
</dbReference>
<dbReference type="Pfam" id="PF07653">
    <property type="entry name" value="SH3_2"/>
    <property type="match status" value="1"/>
</dbReference>
<comment type="similarity">
    <text evidence="1">Belongs to the MAGUK family.</text>
</comment>
<dbReference type="CDD" id="cd06799">
    <property type="entry name" value="PDZ_MPP3-MPP4-MPP7-like"/>
    <property type="match status" value="1"/>
</dbReference>
<dbReference type="InterPro" id="IPR008145">
    <property type="entry name" value="GK/Ca_channel_bsu"/>
</dbReference>
<evidence type="ECO:0000313" key="9">
    <source>
        <dbReference type="Proteomes" id="UP001634394"/>
    </source>
</evidence>
<keyword evidence="2 3" id="KW-0728">SH3 domain</keyword>
<dbReference type="SUPFAM" id="SSF52540">
    <property type="entry name" value="P-loop containing nucleoside triphosphate hydrolases"/>
    <property type="match status" value="1"/>
</dbReference>
<feature type="compositionally biased region" description="Low complexity" evidence="4">
    <location>
        <begin position="312"/>
        <end position="322"/>
    </location>
</feature>
<dbReference type="EMBL" id="JBJQND010000014">
    <property type="protein sequence ID" value="KAL3855882.1"/>
    <property type="molecule type" value="Genomic_DNA"/>
</dbReference>
<dbReference type="Pfam" id="PF00625">
    <property type="entry name" value="Guanylate_kin"/>
    <property type="match status" value="1"/>
</dbReference>
<dbReference type="Proteomes" id="UP001634394">
    <property type="component" value="Unassembled WGS sequence"/>
</dbReference>
<evidence type="ECO:0000256" key="1">
    <source>
        <dbReference type="ARBA" id="ARBA00007014"/>
    </source>
</evidence>
<proteinExistence type="inferred from homology"/>
<dbReference type="InterPro" id="IPR050716">
    <property type="entry name" value="MAGUK"/>
</dbReference>
<dbReference type="Gene3D" id="2.30.42.10">
    <property type="match status" value="1"/>
</dbReference>
<evidence type="ECO:0000259" key="5">
    <source>
        <dbReference type="PROSITE" id="PS50002"/>
    </source>
</evidence>
<protein>
    <recommendedName>
        <fullName evidence="10">MAGUK p55 subfamily member 7</fullName>
    </recommendedName>
</protein>